<dbReference type="Gene3D" id="3.40.50.720">
    <property type="entry name" value="NAD(P)-binding Rossmann-like Domain"/>
    <property type="match status" value="1"/>
</dbReference>
<dbReference type="Proteomes" id="UP000305888">
    <property type="component" value="Chromosome"/>
</dbReference>
<dbReference type="InterPro" id="IPR051450">
    <property type="entry name" value="Gfo/Idh/MocA_Oxidoreductases"/>
</dbReference>
<evidence type="ECO:0000256" key="1">
    <source>
        <dbReference type="SAM" id="MobiDB-lite"/>
    </source>
</evidence>
<dbReference type="SUPFAM" id="SSF51735">
    <property type="entry name" value="NAD(P)-binding Rossmann-fold domains"/>
    <property type="match status" value="1"/>
</dbReference>
<dbReference type="Gene3D" id="3.30.360.10">
    <property type="entry name" value="Dihydrodipicolinate Reductase, domain 2"/>
    <property type="match status" value="1"/>
</dbReference>
<sequence length="353" mass="35561">MGARPAILLIGQGAGLRHCAGLLARHESLRLAGLVATGGPAAVEGFARQADGAIIGDCADRPAVIAAAAAKGWPLLLAPPLPTSLEEADIEIAAAAGVPVLIGLERRHHAAVGAARSLIASGAVGTLTAIQAQWALRQPRSLFTDERRLVARGGPAFSALVEEIDLLRTLGGEIVEMTALSSAHARRGPVEDGFAVCGRFAGGGLFTLLASDAALTPWGWDAATGETPGVAATGHDCWQISGTEGALGFPSLRLWRFEGDGQADCARALSAIDLGARGETPAARQLAHFADMLETGATPAVGFAEARASLAAALQARGAAAAALRDAAAPGNDSGDAGDGPRGSGSAPRRVPT</sequence>
<dbReference type="EMBL" id="CP040818">
    <property type="protein sequence ID" value="QDL91448.1"/>
    <property type="molecule type" value="Genomic_DNA"/>
</dbReference>
<proteinExistence type="predicted"/>
<keyword evidence="4" id="KW-1185">Reference proteome</keyword>
<dbReference type="KEGG" id="ppru:FDP22_06410"/>
<name>A0A5B8FH04_9RHOB</name>
<organism evidence="3 4">
    <name type="scientific">Paroceanicella profunda</name>
    <dbReference type="NCBI Taxonomy" id="2579971"/>
    <lineage>
        <taxon>Bacteria</taxon>
        <taxon>Pseudomonadati</taxon>
        <taxon>Pseudomonadota</taxon>
        <taxon>Alphaproteobacteria</taxon>
        <taxon>Rhodobacterales</taxon>
        <taxon>Paracoccaceae</taxon>
        <taxon>Paroceanicella</taxon>
    </lineage>
</organism>
<feature type="region of interest" description="Disordered" evidence="1">
    <location>
        <begin position="325"/>
        <end position="353"/>
    </location>
</feature>
<dbReference type="PANTHER" id="PTHR43377:SF8">
    <property type="entry name" value="BLR3664 PROTEIN"/>
    <property type="match status" value="1"/>
</dbReference>
<dbReference type="RefSeq" id="WP_138577763.1">
    <property type="nucleotide sequence ID" value="NZ_CP040818.1"/>
</dbReference>
<gene>
    <name evidence="3" type="ORF">FDP22_06410</name>
</gene>
<protein>
    <recommendedName>
        <fullName evidence="2">GFO/IDH/MocA-like oxidoreductase domain-containing protein</fullName>
    </recommendedName>
</protein>
<evidence type="ECO:0000313" key="3">
    <source>
        <dbReference type="EMBL" id="QDL91448.1"/>
    </source>
</evidence>
<dbReference type="OrthoDB" id="9792935at2"/>
<dbReference type="InterPro" id="IPR055170">
    <property type="entry name" value="GFO_IDH_MocA-like_dom"/>
</dbReference>
<dbReference type="Pfam" id="PF22725">
    <property type="entry name" value="GFO_IDH_MocA_C3"/>
    <property type="match status" value="1"/>
</dbReference>
<dbReference type="InterPro" id="IPR036291">
    <property type="entry name" value="NAD(P)-bd_dom_sf"/>
</dbReference>
<feature type="domain" description="GFO/IDH/MocA-like oxidoreductase" evidence="2">
    <location>
        <begin position="114"/>
        <end position="247"/>
    </location>
</feature>
<reference evidence="3 4" key="1">
    <citation type="submission" date="2019-06" db="EMBL/GenBank/DDBJ databases">
        <title>Genome sequence of Rhodobacteraceae bacterium D4M1.</title>
        <authorList>
            <person name="Cao J."/>
        </authorList>
    </citation>
    <scope>NUCLEOTIDE SEQUENCE [LARGE SCALE GENOMIC DNA]</scope>
    <source>
        <strain evidence="3 4">D4M1</strain>
    </source>
</reference>
<evidence type="ECO:0000259" key="2">
    <source>
        <dbReference type="Pfam" id="PF22725"/>
    </source>
</evidence>
<dbReference type="AlphaFoldDB" id="A0A5B8FH04"/>
<dbReference type="SUPFAM" id="SSF55347">
    <property type="entry name" value="Glyceraldehyde-3-phosphate dehydrogenase-like, C-terminal domain"/>
    <property type="match status" value="1"/>
</dbReference>
<dbReference type="PANTHER" id="PTHR43377">
    <property type="entry name" value="BILIVERDIN REDUCTASE A"/>
    <property type="match status" value="1"/>
</dbReference>
<evidence type="ECO:0000313" key="4">
    <source>
        <dbReference type="Proteomes" id="UP000305888"/>
    </source>
</evidence>
<accession>A0A5B8FH04</accession>